<gene>
    <name evidence="1" type="ORF">G3I50_17460</name>
</gene>
<sequence length="42" mass="4755">PVAPTSPAPGAEAPPARRWCVTVPFADWLGTWLREREICFRF</sequence>
<comment type="caution">
    <text evidence="1">The sequence shown here is derived from an EMBL/GenBank/DDBJ whole genome shotgun (WGS) entry which is preliminary data.</text>
</comment>
<evidence type="ECO:0000313" key="2">
    <source>
        <dbReference type="Proteomes" id="UP000469670"/>
    </source>
</evidence>
<dbReference type="GO" id="GO:0016787">
    <property type="term" value="F:hydrolase activity"/>
    <property type="evidence" value="ECO:0007669"/>
    <property type="project" value="UniProtKB-KW"/>
</dbReference>
<feature type="non-terminal residue" evidence="1">
    <location>
        <position position="1"/>
    </location>
</feature>
<name>A0A7K3RXS9_9ACTN</name>
<evidence type="ECO:0000313" key="1">
    <source>
        <dbReference type="EMBL" id="NEC20028.1"/>
    </source>
</evidence>
<keyword evidence="1" id="KW-0378">Hydrolase</keyword>
<organism evidence="1 2">
    <name type="scientific">Streptomyces parvus</name>
    <dbReference type="NCBI Taxonomy" id="66428"/>
    <lineage>
        <taxon>Bacteria</taxon>
        <taxon>Bacillati</taxon>
        <taxon>Actinomycetota</taxon>
        <taxon>Actinomycetes</taxon>
        <taxon>Kitasatosporales</taxon>
        <taxon>Streptomycetaceae</taxon>
        <taxon>Streptomyces</taxon>
    </lineage>
</organism>
<accession>A0A7K3RXS9</accession>
<dbReference type="Proteomes" id="UP000469670">
    <property type="component" value="Unassembled WGS sequence"/>
</dbReference>
<reference evidence="1 2" key="1">
    <citation type="submission" date="2020-01" db="EMBL/GenBank/DDBJ databases">
        <title>Insect and environment-associated Actinomycetes.</title>
        <authorList>
            <person name="Currrie C."/>
            <person name="Chevrette M."/>
            <person name="Carlson C."/>
            <person name="Stubbendieck R."/>
            <person name="Wendt-Pienkowski E."/>
        </authorList>
    </citation>
    <scope>NUCLEOTIDE SEQUENCE [LARGE SCALE GENOMIC DNA]</scope>
    <source>
        <strain evidence="1 2">SID7590</strain>
    </source>
</reference>
<proteinExistence type="predicted"/>
<protein>
    <submittedName>
        <fullName evidence="1">Glycosyl hydrolase family 26</fullName>
    </submittedName>
</protein>
<dbReference type="AlphaFoldDB" id="A0A7K3RXS9"/>
<dbReference type="EMBL" id="JAAGMP010000790">
    <property type="protein sequence ID" value="NEC20028.1"/>
    <property type="molecule type" value="Genomic_DNA"/>
</dbReference>